<dbReference type="EMBL" id="JACBKZ010000012">
    <property type="protein sequence ID" value="KAF5938305.1"/>
    <property type="molecule type" value="Genomic_DNA"/>
</dbReference>
<proteinExistence type="predicted"/>
<dbReference type="Proteomes" id="UP000593564">
    <property type="component" value="Unassembled WGS sequence"/>
</dbReference>
<feature type="region of interest" description="Disordered" evidence="1">
    <location>
        <begin position="1"/>
        <end position="33"/>
    </location>
</feature>
<organism evidence="2 3">
    <name type="scientific">Camellia sinensis</name>
    <name type="common">Tea plant</name>
    <name type="synonym">Thea sinensis</name>
    <dbReference type="NCBI Taxonomy" id="4442"/>
    <lineage>
        <taxon>Eukaryota</taxon>
        <taxon>Viridiplantae</taxon>
        <taxon>Streptophyta</taxon>
        <taxon>Embryophyta</taxon>
        <taxon>Tracheophyta</taxon>
        <taxon>Spermatophyta</taxon>
        <taxon>Magnoliopsida</taxon>
        <taxon>eudicotyledons</taxon>
        <taxon>Gunneridae</taxon>
        <taxon>Pentapetalae</taxon>
        <taxon>asterids</taxon>
        <taxon>Ericales</taxon>
        <taxon>Theaceae</taxon>
        <taxon>Camellia</taxon>
    </lineage>
</organism>
<sequence>MKWLLKQSKITAKSHLTPPRPSTTATSQQNQMKWSDITAKSNESQMHQVNARTDITTYTTPYQITVV</sequence>
<keyword evidence="3" id="KW-1185">Reference proteome</keyword>
<feature type="compositionally biased region" description="Polar residues" evidence="1">
    <location>
        <begin position="22"/>
        <end position="33"/>
    </location>
</feature>
<accession>A0A7J7GDC4</accession>
<protein>
    <submittedName>
        <fullName evidence="2">Uncharacterized protein</fullName>
    </submittedName>
</protein>
<evidence type="ECO:0000256" key="1">
    <source>
        <dbReference type="SAM" id="MobiDB-lite"/>
    </source>
</evidence>
<name>A0A7J7GDC4_CAMSI</name>
<evidence type="ECO:0000313" key="2">
    <source>
        <dbReference type="EMBL" id="KAF5938305.1"/>
    </source>
</evidence>
<dbReference type="AlphaFoldDB" id="A0A7J7GDC4"/>
<gene>
    <name evidence="2" type="ORF">HYC85_025811</name>
</gene>
<reference evidence="2 3" key="2">
    <citation type="submission" date="2020-07" db="EMBL/GenBank/DDBJ databases">
        <title>Genome assembly of wild tea tree DASZ reveals pedigree and selection history of tea varieties.</title>
        <authorList>
            <person name="Zhang W."/>
        </authorList>
    </citation>
    <scope>NUCLEOTIDE SEQUENCE [LARGE SCALE GENOMIC DNA]</scope>
    <source>
        <strain evidence="3">cv. G240</strain>
        <tissue evidence="2">Leaf</tissue>
    </source>
</reference>
<evidence type="ECO:0000313" key="3">
    <source>
        <dbReference type="Proteomes" id="UP000593564"/>
    </source>
</evidence>
<comment type="caution">
    <text evidence="2">The sequence shown here is derived from an EMBL/GenBank/DDBJ whole genome shotgun (WGS) entry which is preliminary data.</text>
</comment>
<reference evidence="3" key="1">
    <citation type="journal article" date="2020" name="Nat. Commun.">
        <title>Genome assembly of wild tea tree DASZ reveals pedigree and selection history of tea varieties.</title>
        <authorList>
            <person name="Zhang W."/>
            <person name="Zhang Y."/>
            <person name="Qiu H."/>
            <person name="Guo Y."/>
            <person name="Wan H."/>
            <person name="Zhang X."/>
            <person name="Scossa F."/>
            <person name="Alseekh S."/>
            <person name="Zhang Q."/>
            <person name="Wang P."/>
            <person name="Xu L."/>
            <person name="Schmidt M.H."/>
            <person name="Jia X."/>
            <person name="Li D."/>
            <person name="Zhu A."/>
            <person name="Guo F."/>
            <person name="Chen W."/>
            <person name="Ni D."/>
            <person name="Usadel B."/>
            <person name="Fernie A.R."/>
            <person name="Wen W."/>
        </authorList>
    </citation>
    <scope>NUCLEOTIDE SEQUENCE [LARGE SCALE GENOMIC DNA]</scope>
    <source>
        <strain evidence="3">cv. G240</strain>
    </source>
</reference>